<keyword evidence="9" id="KW-0812">Transmembrane</keyword>
<keyword evidence="8" id="KW-0325">Glycoprotein</keyword>
<evidence type="ECO:0000259" key="11">
    <source>
        <dbReference type="PROSITE" id="PS51701"/>
    </source>
</evidence>
<keyword evidence="7" id="KW-1015">Disulfide bond</keyword>
<accession>A0A1A8Z646</accession>
<feature type="transmembrane region" description="Helical" evidence="9">
    <location>
        <begin position="317"/>
        <end position="337"/>
    </location>
</feature>
<evidence type="ECO:0000256" key="5">
    <source>
        <dbReference type="ARBA" id="ARBA00022737"/>
    </source>
</evidence>
<evidence type="ECO:0000313" key="12">
    <source>
        <dbReference type="EMBL" id="SBT38756.1"/>
    </source>
</evidence>
<evidence type="ECO:0000256" key="10">
    <source>
        <dbReference type="SAM" id="SignalP"/>
    </source>
</evidence>
<evidence type="ECO:0000256" key="4">
    <source>
        <dbReference type="ARBA" id="ARBA00022729"/>
    </source>
</evidence>
<dbReference type="SMART" id="SM00970">
    <property type="entry name" value="s48_45"/>
    <property type="match status" value="2"/>
</dbReference>
<dbReference type="Proteomes" id="UP000078555">
    <property type="component" value="Unassembled WGS sequence"/>
</dbReference>
<feature type="domain" description="6-Cys" evidence="11">
    <location>
        <begin position="171"/>
        <end position="298"/>
    </location>
</feature>
<evidence type="ECO:0000313" key="14">
    <source>
        <dbReference type="Proteomes" id="UP000078550"/>
    </source>
</evidence>
<dbReference type="InterPro" id="IPR038160">
    <property type="entry name" value="6_CYS_dom_sf"/>
</dbReference>
<dbReference type="Pfam" id="PF07422">
    <property type="entry name" value="s48_45"/>
    <property type="match status" value="2"/>
</dbReference>
<keyword evidence="4 10" id="KW-0732">Signal</keyword>
<evidence type="ECO:0000256" key="2">
    <source>
        <dbReference type="ARBA" id="ARBA00004241"/>
    </source>
</evidence>
<evidence type="ECO:0000256" key="9">
    <source>
        <dbReference type="SAM" id="Phobius"/>
    </source>
</evidence>
<dbReference type="GO" id="GO:0009986">
    <property type="term" value="C:cell surface"/>
    <property type="evidence" value="ECO:0007669"/>
    <property type="project" value="UniProtKB-SubCell"/>
</dbReference>
<evidence type="ECO:0000313" key="15">
    <source>
        <dbReference type="Proteomes" id="UP000078555"/>
    </source>
</evidence>
<reference evidence="13" key="1">
    <citation type="submission" date="2016-05" db="EMBL/GenBank/DDBJ databases">
        <authorList>
            <person name="Lavstsen T."/>
            <person name="Jespersen J.S."/>
        </authorList>
    </citation>
    <scope>NUCLEOTIDE SEQUENCE [LARGE SCALE GENOMIC DNA]</scope>
</reference>
<keyword evidence="3" id="KW-1003">Cell membrane</keyword>
<gene>
    <name evidence="12" type="ORF">POVWA1_038630</name>
    <name evidence="13" type="ORF">POVWA2_037610</name>
</gene>
<evidence type="ECO:0000256" key="7">
    <source>
        <dbReference type="ARBA" id="ARBA00023157"/>
    </source>
</evidence>
<dbReference type="EMBL" id="FLRE01000144">
    <property type="protein sequence ID" value="SBT39338.1"/>
    <property type="molecule type" value="Genomic_DNA"/>
</dbReference>
<proteinExistence type="predicted"/>
<feature type="chain" id="PRO_5015059981" evidence="10">
    <location>
        <begin position="24"/>
        <end position="338"/>
    </location>
</feature>
<dbReference type="InterPro" id="IPR051444">
    <property type="entry name" value="Parasite_Repro/Invasion_Surf"/>
</dbReference>
<feature type="signal peptide" evidence="10">
    <location>
        <begin position="1"/>
        <end position="23"/>
    </location>
</feature>
<keyword evidence="9" id="KW-1133">Transmembrane helix</keyword>
<comment type="subcellular location">
    <subcellularLocation>
        <location evidence="1">Cell membrane</location>
    </subcellularLocation>
    <subcellularLocation>
        <location evidence="2">Cell surface</location>
    </subcellularLocation>
</comment>
<evidence type="ECO:0000313" key="13">
    <source>
        <dbReference type="EMBL" id="SBT39338.1"/>
    </source>
</evidence>
<dbReference type="PANTHER" id="PTHR38796:SF1">
    <property type="entry name" value="ANCHORED PROTEIN, PUTATIVE (AFU_ORTHOLOGUE AFUA_4G09600)-RELATED"/>
    <property type="match status" value="1"/>
</dbReference>
<dbReference type="PROSITE" id="PS51701">
    <property type="entry name" value="6_CYS"/>
    <property type="match status" value="2"/>
</dbReference>
<dbReference type="EMBL" id="FLRD01000109">
    <property type="protein sequence ID" value="SBT38756.1"/>
    <property type="molecule type" value="Genomic_DNA"/>
</dbReference>
<dbReference type="AlphaFoldDB" id="A0A1A8Z646"/>
<dbReference type="GO" id="GO:0005886">
    <property type="term" value="C:plasma membrane"/>
    <property type="evidence" value="ECO:0007669"/>
    <property type="project" value="UniProtKB-SubCell"/>
</dbReference>
<sequence length="338" mass="38589">MIGAKGVTVVQLALCCFLIVVKGYYHTCDFNEDISLLFGDSQTKSEEKTCILTPDVLHKVTIKCGSKDLNYKLNPPNCFEEVYDTSTMDNRKKITEYIDGVSTIMKRHNDKEDMSDVSFRVPPNIIPKQEIYCICEHNDIIKVKRNDEHIYTKEISNKGIVKIVLPTAVNKIDGCDFTKNNSNVFTKGYDIDFFKNAENIDDVICKVQAQENKLIGFKCPLDFIVEPEECFVNGYNLNGKIQNIQNVITLSELIIDHYNNVFYSRVPERIHENFYFFCVCSKNDKRLIAHFDFKVPPPEKPVDVQNANVLQDSQTTLIGISFFIVIALLTSSVFSTIL</sequence>
<organism evidence="13 14">
    <name type="scientific">Plasmodium ovale wallikeri</name>
    <dbReference type="NCBI Taxonomy" id="864142"/>
    <lineage>
        <taxon>Eukaryota</taxon>
        <taxon>Sar</taxon>
        <taxon>Alveolata</taxon>
        <taxon>Apicomplexa</taxon>
        <taxon>Aconoidasida</taxon>
        <taxon>Haemosporida</taxon>
        <taxon>Plasmodiidae</taxon>
        <taxon>Plasmodium</taxon>
        <taxon>Plasmodium (Plasmodium)</taxon>
    </lineage>
</organism>
<dbReference type="PANTHER" id="PTHR38796">
    <property type="match status" value="1"/>
</dbReference>
<evidence type="ECO:0000256" key="8">
    <source>
        <dbReference type="ARBA" id="ARBA00023180"/>
    </source>
</evidence>
<dbReference type="Proteomes" id="UP000078550">
    <property type="component" value="Unassembled WGS sequence"/>
</dbReference>
<keyword evidence="15" id="KW-1185">Reference proteome</keyword>
<keyword evidence="6 9" id="KW-0472">Membrane</keyword>
<reference evidence="14 15" key="2">
    <citation type="submission" date="2016-05" db="EMBL/GenBank/DDBJ databases">
        <authorList>
            <person name="Naeem Raeece"/>
        </authorList>
    </citation>
    <scope>NUCLEOTIDE SEQUENCE [LARGE SCALE GENOMIC DNA]</scope>
</reference>
<feature type="domain" description="6-Cys" evidence="11">
    <location>
        <begin position="24"/>
        <end position="168"/>
    </location>
</feature>
<keyword evidence="5" id="KW-0677">Repeat</keyword>
<evidence type="ECO:0000256" key="6">
    <source>
        <dbReference type="ARBA" id="ARBA00023136"/>
    </source>
</evidence>
<dbReference type="InterPro" id="IPR010884">
    <property type="entry name" value="6_CYS_dom"/>
</dbReference>
<evidence type="ECO:0000256" key="3">
    <source>
        <dbReference type="ARBA" id="ARBA00022475"/>
    </source>
</evidence>
<evidence type="ECO:0000256" key="1">
    <source>
        <dbReference type="ARBA" id="ARBA00004236"/>
    </source>
</evidence>
<dbReference type="Gene3D" id="2.60.40.2860">
    <property type="match status" value="2"/>
</dbReference>
<name>A0A1A8Z646_PLAOA</name>
<protein>
    <submittedName>
        <fullName evidence="13">6-cysteine protein (P12)</fullName>
    </submittedName>
</protein>